<dbReference type="PANTHER" id="PTHR34039">
    <property type="entry name" value="UPF0102 PROTEIN YRAN"/>
    <property type="match status" value="1"/>
</dbReference>
<comment type="similarity">
    <text evidence="1 2">Belongs to the UPF0102 family.</text>
</comment>
<dbReference type="EMBL" id="JBHRWO010000021">
    <property type="protein sequence ID" value="MFC3495045.1"/>
    <property type="molecule type" value="Genomic_DNA"/>
</dbReference>
<feature type="region of interest" description="Disordered" evidence="3">
    <location>
        <begin position="146"/>
        <end position="182"/>
    </location>
</feature>
<evidence type="ECO:0000256" key="3">
    <source>
        <dbReference type="SAM" id="MobiDB-lite"/>
    </source>
</evidence>
<dbReference type="HAMAP" id="MF_00048">
    <property type="entry name" value="UPF0102"/>
    <property type="match status" value="1"/>
</dbReference>
<dbReference type="Gene3D" id="3.40.1350.10">
    <property type="match status" value="1"/>
</dbReference>
<evidence type="ECO:0000313" key="4">
    <source>
        <dbReference type="EMBL" id="MFC3495045.1"/>
    </source>
</evidence>
<dbReference type="SUPFAM" id="SSF52980">
    <property type="entry name" value="Restriction endonuclease-like"/>
    <property type="match status" value="1"/>
</dbReference>
<accession>A0ABV7Q6H6</accession>
<evidence type="ECO:0000256" key="2">
    <source>
        <dbReference type="HAMAP-Rule" id="MF_00048"/>
    </source>
</evidence>
<keyword evidence="5" id="KW-1185">Reference proteome</keyword>
<feature type="compositionally biased region" description="Basic residues" evidence="3">
    <location>
        <begin position="147"/>
        <end position="172"/>
    </location>
</feature>
<dbReference type="InterPro" id="IPR003509">
    <property type="entry name" value="UPF0102_YraN-like"/>
</dbReference>
<comment type="caution">
    <text evidence="4">The sequence shown here is derived from an EMBL/GenBank/DDBJ whole genome shotgun (WGS) entry which is preliminary data.</text>
</comment>
<dbReference type="NCBIfam" id="NF009150">
    <property type="entry name" value="PRK12497.1-3"/>
    <property type="match status" value="1"/>
</dbReference>
<feature type="region of interest" description="Disordered" evidence="3">
    <location>
        <begin position="1"/>
        <end position="30"/>
    </location>
</feature>
<reference evidence="5" key="1">
    <citation type="journal article" date="2019" name="Int. J. Syst. Evol. Microbiol.">
        <title>The Global Catalogue of Microorganisms (GCM) 10K type strain sequencing project: providing services to taxonomists for standard genome sequencing and annotation.</title>
        <authorList>
            <consortium name="The Broad Institute Genomics Platform"/>
            <consortium name="The Broad Institute Genome Sequencing Center for Infectious Disease"/>
            <person name="Wu L."/>
            <person name="Ma J."/>
        </authorList>
    </citation>
    <scope>NUCLEOTIDE SEQUENCE [LARGE SCALE GENOMIC DNA]</scope>
    <source>
        <strain evidence="5">CGMCC 4.7396</strain>
    </source>
</reference>
<evidence type="ECO:0000256" key="1">
    <source>
        <dbReference type="ARBA" id="ARBA00006738"/>
    </source>
</evidence>
<dbReference type="Proteomes" id="UP001595712">
    <property type="component" value="Unassembled WGS sequence"/>
</dbReference>
<dbReference type="Pfam" id="PF02021">
    <property type="entry name" value="UPF0102"/>
    <property type="match status" value="1"/>
</dbReference>
<dbReference type="CDD" id="cd20736">
    <property type="entry name" value="PoNe_Nuclease"/>
    <property type="match status" value="1"/>
</dbReference>
<evidence type="ECO:0000313" key="5">
    <source>
        <dbReference type="Proteomes" id="UP001595712"/>
    </source>
</evidence>
<dbReference type="NCBIfam" id="TIGR00252">
    <property type="entry name" value="YraN family protein"/>
    <property type="match status" value="1"/>
</dbReference>
<organism evidence="4 5">
    <name type="scientific">Glycomyces rhizosphaerae</name>
    <dbReference type="NCBI Taxonomy" id="2054422"/>
    <lineage>
        <taxon>Bacteria</taxon>
        <taxon>Bacillati</taxon>
        <taxon>Actinomycetota</taxon>
        <taxon>Actinomycetes</taxon>
        <taxon>Glycomycetales</taxon>
        <taxon>Glycomycetaceae</taxon>
        <taxon>Glycomyces</taxon>
    </lineage>
</organism>
<proteinExistence type="inferred from homology"/>
<name>A0ABV7Q6H6_9ACTN</name>
<sequence length="182" mass="20973">MNRPASTAVAPASAQRTDPPPPPTEPTVNLRRLSPHQLGRLGERLAAAHLQRDRMQILARNWRHRLGELDLIARSADTVVFCEVKTRRSGRYGGPLGAVDGEKLHRIERLARAWLKEHCRTDQPWRVDRLALTVTGVRRLALEHRQGNRHGLRTHQHRLHDRRDRRRGHRRGLGVQILREGH</sequence>
<dbReference type="RefSeq" id="WP_387979329.1">
    <property type="nucleotide sequence ID" value="NZ_JBHRWO010000021.1"/>
</dbReference>
<dbReference type="NCBIfam" id="NF009154">
    <property type="entry name" value="PRK12497.3-3"/>
    <property type="match status" value="1"/>
</dbReference>
<protein>
    <recommendedName>
        <fullName evidence="2">UPF0102 protein ACFO8M_21375</fullName>
    </recommendedName>
</protein>
<gene>
    <name evidence="4" type="ORF">ACFO8M_21375</name>
</gene>
<dbReference type="PANTHER" id="PTHR34039:SF1">
    <property type="entry name" value="UPF0102 PROTEIN YRAN"/>
    <property type="match status" value="1"/>
</dbReference>
<dbReference type="InterPro" id="IPR011335">
    <property type="entry name" value="Restrct_endonuc-II-like"/>
</dbReference>
<dbReference type="InterPro" id="IPR011856">
    <property type="entry name" value="tRNA_endonuc-like_dom_sf"/>
</dbReference>